<dbReference type="PANTHER" id="PTHR24408:SF58">
    <property type="entry name" value="TRANSCRIPTION FACTOR (TFIIIA), PUTATIVE (AFU_ORTHOLOGUE AFUA_1G05150)-RELATED"/>
    <property type="match status" value="1"/>
</dbReference>
<reference evidence="12 13" key="1">
    <citation type="submission" date="2021-06" db="EMBL/GenBank/DDBJ databases">
        <title>Caerostris extrusa draft genome.</title>
        <authorList>
            <person name="Kono N."/>
            <person name="Arakawa K."/>
        </authorList>
    </citation>
    <scope>NUCLEOTIDE SEQUENCE [LARGE SCALE GENOMIC DNA]</scope>
</reference>
<evidence type="ECO:0000256" key="1">
    <source>
        <dbReference type="ARBA" id="ARBA00004123"/>
    </source>
</evidence>
<dbReference type="GO" id="GO:0005634">
    <property type="term" value="C:nucleus"/>
    <property type="evidence" value="ECO:0007669"/>
    <property type="project" value="UniProtKB-SubCell"/>
</dbReference>
<evidence type="ECO:0000313" key="12">
    <source>
        <dbReference type="EMBL" id="GIY52833.1"/>
    </source>
</evidence>
<feature type="domain" description="C2H2-type" evidence="11">
    <location>
        <begin position="61"/>
        <end position="88"/>
    </location>
</feature>
<comment type="subcellular location">
    <subcellularLocation>
        <location evidence="1">Nucleus</location>
    </subcellularLocation>
</comment>
<gene>
    <name evidence="12" type="ORF">CEXT_283991</name>
</gene>
<dbReference type="SMART" id="SM00355">
    <property type="entry name" value="ZnF_C2H2"/>
    <property type="match status" value="5"/>
</dbReference>
<keyword evidence="13" id="KW-1185">Reference proteome</keyword>
<keyword evidence="3" id="KW-0677">Repeat</keyword>
<dbReference type="EMBL" id="BPLR01012298">
    <property type="protein sequence ID" value="GIY52833.1"/>
    <property type="molecule type" value="Genomic_DNA"/>
</dbReference>
<keyword evidence="9" id="KW-0539">Nucleus</keyword>
<keyword evidence="2" id="KW-0479">Metal-binding</keyword>
<dbReference type="PROSITE" id="PS00028">
    <property type="entry name" value="ZINC_FINGER_C2H2_1"/>
    <property type="match status" value="5"/>
</dbReference>
<evidence type="ECO:0000313" key="13">
    <source>
        <dbReference type="Proteomes" id="UP001054945"/>
    </source>
</evidence>
<dbReference type="PANTHER" id="PTHR24408">
    <property type="entry name" value="ZINC FINGER PROTEIN"/>
    <property type="match status" value="1"/>
</dbReference>
<evidence type="ECO:0000256" key="10">
    <source>
        <dbReference type="PROSITE-ProRule" id="PRU00042"/>
    </source>
</evidence>
<dbReference type="InterPro" id="IPR013087">
    <property type="entry name" value="Znf_C2H2_type"/>
</dbReference>
<keyword evidence="8" id="KW-0804">Transcription</keyword>
<dbReference type="FunFam" id="3.30.160.60:FF:000557">
    <property type="entry name" value="zinc finger and SCAN domain-containing protein 29"/>
    <property type="match status" value="1"/>
</dbReference>
<dbReference type="GO" id="GO:0043565">
    <property type="term" value="F:sequence-specific DNA binding"/>
    <property type="evidence" value="ECO:0007669"/>
    <property type="project" value="TreeGrafter"/>
</dbReference>
<evidence type="ECO:0000256" key="8">
    <source>
        <dbReference type="ARBA" id="ARBA00023163"/>
    </source>
</evidence>
<evidence type="ECO:0000256" key="9">
    <source>
        <dbReference type="ARBA" id="ARBA00023242"/>
    </source>
</evidence>
<dbReference type="PROSITE" id="PS50157">
    <property type="entry name" value="ZINC_FINGER_C2H2_2"/>
    <property type="match status" value="5"/>
</dbReference>
<sequence length="222" mass="25744">MNNCDDEATPSTYLVPQIVIHTDEKPFQCEMCGKKYKTKGVLRKHRKLHNRKPPTLPLKIWTCAVCGKEFKSEAGHYKHNKTHLMDTRTHKCDICQKMFFERYYLKQHIMIHTGERPFQCDICSKSFNRKSILLKHTEVHLAEKPKKLRTFKCSECEKEYTCASSLSAHKKSHYMDTRIHVMYCPRMGKHPFLTAQHVLKLTLAKGGKLVNGTLPALINGSL</sequence>
<dbReference type="GO" id="GO:0008270">
    <property type="term" value="F:zinc ion binding"/>
    <property type="evidence" value="ECO:0007669"/>
    <property type="project" value="UniProtKB-KW"/>
</dbReference>
<evidence type="ECO:0000256" key="5">
    <source>
        <dbReference type="ARBA" id="ARBA00022833"/>
    </source>
</evidence>
<dbReference type="InterPro" id="IPR036236">
    <property type="entry name" value="Znf_C2H2_sf"/>
</dbReference>
<dbReference type="FunFam" id="3.30.160.60:FF:001289">
    <property type="entry name" value="Zinc finger protein 574"/>
    <property type="match status" value="1"/>
</dbReference>
<proteinExistence type="predicted"/>
<dbReference type="Pfam" id="PF00096">
    <property type="entry name" value="zf-C2H2"/>
    <property type="match status" value="3"/>
</dbReference>
<dbReference type="AlphaFoldDB" id="A0AAV4U4Y6"/>
<keyword evidence="4 10" id="KW-0863">Zinc-finger</keyword>
<dbReference type="FunFam" id="3.30.160.60:FF:000045">
    <property type="entry name" value="ZFP69 zinc finger protein B"/>
    <property type="match status" value="1"/>
</dbReference>
<evidence type="ECO:0000256" key="4">
    <source>
        <dbReference type="ARBA" id="ARBA00022771"/>
    </source>
</evidence>
<dbReference type="GO" id="GO:0000981">
    <property type="term" value="F:DNA-binding transcription factor activity, RNA polymerase II-specific"/>
    <property type="evidence" value="ECO:0007669"/>
    <property type="project" value="TreeGrafter"/>
</dbReference>
<feature type="domain" description="C2H2-type" evidence="11">
    <location>
        <begin position="90"/>
        <end position="117"/>
    </location>
</feature>
<protein>
    <recommendedName>
        <fullName evidence="11">C2H2-type domain-containing protein</fullName>
    </recommendedName>
</protein>
<comment type="caution">
    <text evidence="12">The sequence shown here is derived from an EMBL/GenBank/DDBJ whole genome shotgun (WGS) entry which is preliminary data.</text>
</comment>
<dbReference type="Pfam" id="PF13912">
    <property type="entry name" value="zf-C2H2_6"/>
    <property type="match status" value="1"/>
</dbReference>
<dbReference type="Proteomes" id="UP001054945">
    <property type="component" value="Unassembled WGS sequence"/>
</dbReference>
<keyword evidence="5" id="KW-0862">Zinc</keyword>
<evidence type="ECO:0000256" key="2">
    <source>
        <dbReference type="ARBA" id="ARBA00022723"/>
    </source>
</evidence>
<organism evidence="12 13">
    <name type="scientific">Caerostris extrusa</name>
    <name type="common">Bark spider</name>
    <name type="synonym">Caerostris bankana</name>
    <dbReference type="NCBI Taxonomy" id="172846"/>
    <lineage>
        <taxon>Eukaryota</taxon>
        <taxon>Metazoa</taxon>
        <taxon>Ecdysozoa</taxon>
        <taxon>Arthropoda</taxon>
        <taxon>Chelicerata</taxon>
        <taxon>Arachnida</taxon>
        <taxon>Araneae</taxon>
        <taxon>Araneomorphae</taxon>
        <taxon>Entelegynae</taxon>
        <taxon>Araneoidea</taxon>
        <taxon>Araneidae</taxon>
        <taxon>Caerostris</taxon>
    </lineage>
</organism>
<feature type="domain" description="C2H2-type" evidence="11">
    <location>
        <begin position="151"/>
        <end position="178"/>
    </location>
</feature>
<keyword evidence="7" id="KW-0238">DNA-binding</keyword>
<name>A0AAV4U4Y6_CAEEX</name>
<keyword evidence="6" id="KW-0805">Transcription regulation</keyword>
<accession>A0AAV4U4Y6</accession>
<dbReference type="SUPFAM" id="SSF57667">
    <property type="entry name" value="beta-beta-alpha zinc fingers"/>
    <property type="match status" value="3"/>
</dbReference>
<evidence type="ECO:0000259" key="11">
    <source>
        <dbReference type="PROSITE" id="PS50157"/>
    </source>
</evidence>
<feature type="domain" description="C2H2-type" evidence="11">
    <location>
        <begin position="118"/>
        <end position="145"/>
    </location>
</feature>
<dbReference type="Gene3D" id="3.30.160.60">
    <property type="entry name" value="Classic Zinc Finger"/>
    <property type="match status" value="4"/>
</dbReference>
<evidence type="ECO:0000256" key="7">
    <source>
        <dbReference type="ARBA" id="ARBA00023125"/>
    </source>
</evidence>
<feature type="domain" description="C2H2-type" evidence="11">
    <location>
        <begin position="27"/>
        <end position="54"/>
    </location>
</feature>
<evidence type="ECO:0000256" key="6">
    <source>
        <dbReference type="ARBA" id="ARBA00023015"/>
    </source>
</evidence>
<evidence type="ECO:0000256" key="3">
    <source>
        <dbReference type="ARBA" id="ARBA00022737"/>
    </source>
</evidence>